<evidence type="ECO:0000256" key="3">
    <source>
        <dbReference type="ARBA" id="ARBA00023143"/>
    </source>
</evidence>
<evidence type="ECO:0000313" key="6">
    <source>
        <dbReference type="Proteomes" id="UP000188912"/>
    </source>
</evidence>
<comment type="similarity">
    <text evidence="2 4">Belongs to the FliE family.</text>
</comment>
<keyword evidence="3 4" id="KW-0975">Bacterial flagellum</keyword>
<reference evidence="5 6" key="2">
    <citation type="journal article" date="2016" name="Sci. Rep.">
        <title>The genome of Rhizobiales bacteria in predatory ants reveals urease gene functions but no genes for nitrogen fixation.</title>
        <authorList>
            <person name="Neuvonen M.M."/>
            <person name="Tamarit D."/>
            <person name="Naslund K."/>
            <person name="Liebig J."/>
            <person name="Feldhaar H."/>
            <person name="Moran N.A."/>
            <person name="Guy L."/>
            <person name="Andersson S.G."/>
        </authorList>
    </citation>
    <scope>NUCLEOTIDE SEQUENCE [LARGE SCALE GENOMIC DNA]</scope>
    <source>
        <strain evidence="5 6">Hsal</strain>
    </source>
</reference>
<organism evidence="5 6">
    <name type="scientific">Candidatus Tokpelaia hoelldobleri</name>
    <dbReference type="NCBI Taxonomy" id="1902579"/>
    <lineage>
        <taxon>Bacteria</taxon>
        <taxon>Pseudomonadati</taxon>
        <taxon>Pseudomonadota</taxon>
        <taxon>Alphaproteobacteria</taxon>
        <taxon>Hyphomicrobiales</taxon>
        <taxon>Candidatus Tokpelaia</taxon>
    </lineage>
</organism>
<dbReference type="GO" id="GO:0009425">
    <property type="term" value="C:bacterial-type flagellum basal body"/>
    <property type="evidence" value="ECO:0007669"/>
    <property type="project" value="UniProtKB-SubCell"/>
</dbReference>
<dbReference type="GO" id="GO:0003774">
    <property type="term" value="F:cytoskeletal motor activity"/>
    <property type="evidence" value="ECO:0007669"/>
    <property type="project" value="InterPro"/>
</dbReference>
<reference evidence="5 6" key="1">
    <citation type="journal article" date="2010" name="Science">
        <title>Genomic comparison of the ants Camponotus floridanus and Harpegnathos saltator.</title>
        <authorList>
            <person name="Bonasio R."/>
            <person name="Zhang G."/>
            <person name="Ye C."/>
            <person name="Mutti N.S."/>
            <person name="Fang X."/>
            <person name="Qin N."/>
            <person name="Donahue G."/>
            <person name="Yang P."/>
            <person name="Li Q."/>
            <person name="Li C."/>
            <person name="Zhang P."/>
            <person name="Huang Z."/>
            <person name="Berger S.L."/>
            <person name="Reinberg D."/>
            <person name="Wang J."/>
            <person name="Liebig J."/>
        </authorList>
    </citation>
    <scope>NUCLEOTIDE SEQUENCE [LARGE SCALE GENOMIC DNA]</scope>
    <source>
        <strain evidence="5 6">Hsal</strain>
    </source>
</reference>
<comment type="subcellular location">
    <subcellularLocation>
        <location evidence="1 4">Bacterial flagellum basal body</location>
    </subcellularLocation>
</comment>
<dbReference type="Proteomes" id="UP000188912">
    <property type="component" value="Chromosome"/>
</dbReference>
<name>A0A1U9JSW3_9HYPH</name>
<proteinExistence type="inferred from homology"/>
<protein>
    <recommendedName>
        <fullName evidence="4">Flagellar hook-basal body complex protein FliE</fullName>
    </recommendedName>
</protein>
<dbReference type="EMBL" id="CP017315">
    <property type="protein sequence ID" value="AQS40947.1"/>
    <property type="molecule type" value="Genomic_DNA"/>
</dbReference>
<keyword evidence="5" id="KW-0282">Flagellum</keyword>
<evidence type="ECO:0000313" key="5">
    <source>
        <dbReference type="EMBL" id="AQS40947.1"/>
    </source>
</evidence>
<dbReference type="PANTHER" id="PTHR34653">
    <property type="match status" value="1"/>
</dbReference>
<dbReference type="Pfam" id="PF02049">
    <property type="entry name" value="FliE"/>
    <property type="match status" value="1"/>
</dbReference>
<sequence length="118" mass="12566">MIEPLVSVATRAALEKLADTYGYANVAQTPSVQMDGMPAVEEGAQAPSFSQVLSGLTNGMAGKIGHAEELSMRRMAGEEVPIREVVSAVMDAEQSLSAAIAIRDKIVQAYLEISRMQI</sequence>
<evidence type="ECO:0000256" key="1">
    <source>
        <dbReference type="ARBA" id="ARBA00004117"/>
    </source>
</evidence>
<keyword evidence="5" id="KW-0969">Cilium</keyword>
<dbReference type="PANTHER" id="PTHR34653:SF1">
    <property type="entry name" value="FLAGELLAR HOOK-BASAL BODY COMPLEX PROTEIN FLIE"/>
    <property type="match status" value="1"/>
</dbReference>
<evidence type="ECO:0000256" key="4">
    <source>
        <dbReference type="HAMAP-Rule" id="MF_00724"/>
    </source>
</evidence>
<dbReference type="GO" id="GO:0071973">
    <property type="term" value="P:bacterial-type flagellum-dependent cell motility"/>
    <property type="evidence" value="ECO:0007669"/>
    <property type="project" value="InterPro"/>
</dbReference>
<keyword evidence="6" id="KW-1185">Reference proteome</keyword>
<dbReference type="HAMAP" id="MF_00724">
    <property type="entry name" value="FliE"/>
    <property type="match status" value="1"/>
</dbReference>
<dbReference type="InterPro" id="IPR001624">
    <property type="entry name" value="FliE"/>
</dbReference>
<dbReference type="STRING" id="1902579.BHV28_02250"/>
<accession>A0A1U9JSW3</accession>
<gene>
    <name evidence="4 5" type="primary">fliE</name>
    <name evidence="5" type="ORF">BHV28_02250</name>
</gene>
<dbReference type="KEGG" id="thd:BHV28_02250"/>
<evidence type="ECO:0000256" key="2">
    <source>
        <dbReference type="ARBA" id="ARBA00009272"/>
    </source>
</evidence>
<dbReference type="GO" id="GO:0005198">
    <property type="term" value="F:structural molecule activity"/>
    <property type="evidence" value="ECO:0007669"/>
    <property type="project" value="InterPro"/>
</dbReference>
<dbReference type="AlphaFoldDB" id="A0A1U9JSW3"/>
<keyword evidence="5" id="KW-0966">Cell projection</keyword>